<feature type="region of interest" description="Disordered" evidence="2">
    <location>
        <begin position="256"/>
        <end position="283"/>
    </location>
</feature>
<evidence type="ECO:0000256" key="1">
    <source>
        <dbReference type="SAM" id="Coils"/>
    </source>
</evidence>
<feature type="compositionally biased region" description="Basic and acidic residues" evidence="2">
    <location>
        <begin position="266"/>
        <end position="283"/>
    </location>
</feature>
<protein>
    <submittedName>
        <fullName evidence="3">Uncharacterized protein</fullName>
    </submittedName>
</protein>
<feature type="region of interest" description="Disordered" evidence="2">
    <location>
        <begin position="1"/>
        <end position="47"/>
    </location>
</feature>
<gene>
    <name evidence="3" type="ORF">CGI_10019103</name>
</gene>
<reference evidence="3" key="1">
    <citation type="journal article" date="2012" name="Nature">
        <title>The oyster genome reveals stress adaptation and complexity of shell formation.</title>
        <authorList>
            <person name="Zhang G."/>
            <person name="Fang X."/>
            <person name="Guo X."/>
            <person name="Li L."/>
            <person name="Luo R."/>
            <person name="Xu F."/>
            <person name="Yang P."/>
            <person name="Zhang L."/>
            <person name="Wang X."/>
            <person name="Qi H."/>
            <person name="Xiong Z."/>
            <person name="Que H."/>
            <person name="Xie Y."/>
            <person name="Holland P.W."/>
            <person name="Paps J."/>
            <person name="Zhu Y."/>
            <person name="Wu F."/>
            <person name="Chen Y."/>
            <person name="Wang J."/>
            <person name="Peng C."/>
            <person name="Meng J."/>
            <person name="Yang L."/>
            <person name="Liu J."/>
            <person name="Wen B."/>
            <person name="Zhang N."/>
            <person name="Huang Z."/>
            <person name="Zhu Q."/>
            <person name="Feng Y."/>
            <person name="Mount A."/>
            <person name="Hedgecock D."/>
            <person name="Xu Z."/>
            <person name="Liu Y."/>
            <person name="Domazet-Loso T."/>
            <person name="Du Y."/>
            <person name="Sun X."/>
            <person name="Zhang S."/>
            <person name="Liu B."/>
            <person name="Cheng P."/>
            <person name="Jiang X."/>
            <person name="Li J."/>
            <person name="Fan D."/>
            <person name="Wang W."/>
            <person name="Fu W."/>
            <person name="Wang T."/>
            <person name="Wang B."/>
            <person name="Zhang J."/>
            <person name="Peng Z."/>
            <person name="Li Y."/>
            <person name="Li N."/>
            <person name="Wang J."/>
            <person name="Chen M."/>
            <person name="He Y."/>
            <person name="Tan F."/>
            <person name="Song X."/>
            <person name="Zheng Q."/>
            <person name="Huang R."/>
            <person name="Yang H."/>
            <person name="Du X."/>
            <person name="Chen L."/>
            <person name="Yang M."/>
            <person name="Gaffney P.M."/>
            <person name="Wang S."/>
            <person name="Luo L."/>
            <person name="She Z."/>
            <person name="Ming Y."/>
            <person name="Huang W."/>
            <person name="Zhang S."/>
            <person name="Huang B."/>
            <person name="Zhang Y."/>
            <person name="Qu T."/>
            <person name="Ni P."/>
            <person name="Miao G."/>
            <person name="Wang J."/>
            <person name="Wang Q."/>
            <person name="Steinberg C.E."/>
            <person name="Wang H."/>
            <person name="Li N."/>
            <person name="Qian L."/>
            <person name="Zhang G."/>
            <person name="Li Y."/>
            <person name="Yang H."/>
            <person name="Liu X."/>
            <person name="Wang J."/>
            <person name="Yin Y."/>
            <person name="Wang J."/>
        </authorList>
    </citation>
    <scope>NUCLEOTIDE SEQUENCE [LARGE SCALE GENOMIC DNA]</scope>
    <source>
        <strain evidence="3">05x7-T-G4-1.051#20</strain>
    </source>
</reference>
<sequence>MITRHHTLPAGLPKQSPSSGDEETHDENSMETGENAHAETTAEQYSKETNDNCDVLNVGTMTSPHTLVGVTTTSHNSFRLPGYSPPISPRSLCQTPNIPTISAATPILTNAIGSPAQLSPLSFTYAHTYPFQNHPQQMNFLSPYCVSNTMNPLSSPSLATSRSDNLSSSHINLSPQAHPQPTLLPVSPGYNISNYGSVSPQSFSYDTPNDVLLKEINTLRERLVSLETENASMTAKLHRQQWDVEHRLSELELHMCQSSSQASTSSHDERIERFEPVNRESII</sequence>
<proteinExistence type="predicted"/>
<dbReference type="InParanoid" id="K1QG09"/>
<evidence type="ECO:0000313" key="3">
    <source>
        <dbReference type="EMBL" id="EKC35832.1"/>
    </source>
</evidence>
<accession>K1QG09</accession>
<organism evidence="3">
    <name type="scientific">Magallana gigas</name>
    <name type="common">Pacific oyster</name>
    <name type="synonym">Crassostrea gigas</name>
    <dbReference type="NCBI Taxonomy" id="29159"/>
    <lineage>
        <taxon>Eukaryota</taxon>
        <taxon>Metazoa</taxon>
        <taxon>Spiralia</taxon>
        <taxon>Lophotrochozoa</taxon>
        <taxon>Mollusca</taxon>
        <taxon>Bivalvia</taxon>
        <taxon>Autobranchia</taxon>
        <taxon>Pteriomorphia</taxon>
        <taxon>Ostreida</taxon>
        <taxon>Ostreoidea</taxon>
        <taxon>Ostreidae</taxon>
        <taxon>Magallana</taxon>
    </lineage>
</organism>
<dbReference type="EMBL" id="JH818396">
    <property type="protein sequence ID" value="EKC35832.1"/>
    <property type="molecule type" value="Genomic_DNA"/>
</dbReference>
<dbReference type="HOGENOM" id="CLU_984325_0_0_1"/>
<feature type="coiled-coil region" evidence="1">
    <location>
        <begin position="209"/>
        <end position="236"/>
    </location>
</feature>
<dbReference type="AlphaFoldDB" id="K1QG09"/>
<evidence type="ECO:0000256" key="2">
    <source>
        <dbReference type="SAM" id="MobiDB-lite"/>
    </source>
</evidence>
<keyword evidence="1" id="KW-0175">Coiled coil</keyword>
<name>K1QG09_MAGGI</name>